<dbReference type="GO" id="GO:0006487">
    <property type="term" value="P:protein N-linked glycosylation"/>
    <property type="evidence" value="ECO:0007669"/>
    <property type="project" value="TreeGrafter"/>
</dbReference>
<dbReference type="PANTHER" id="PTHR10937">
    <property type="entry name" value="GLUCOSAMINE--FRUCTOSE-6-PHOSPHATE AMINOTRANSFERASE, ISOMERIZING"/>
    <property type="match status" value="1"/>
</dbReference>
<dbReference type="CDD" id="cd00714">
    <property type="entry name" value="GFAT"/>
    <property type="match status" value="1"/>
</dbReference>
<dbReference type="InterPro" id="IPR017932">
    <property type="entry name" value="GATase_2_dom"/>
</dbReference>
<accession>A0A915DG01</accession>
<dbReference type="AlphaFoldDB" id="A0A915DG01"/>
<dbReference type="Proteomes" id="UP000887574">
    <property type="component" value="Unplaced"/>
</dbReference>
<reference evidence="9" key="1">
    <citation type="submission" date="2022-11" db="UniProtKB">
        <authorList>
            <consortium name="WormBaseParasite"/>
        </authorList>
    </citation>
    <scope>IDENTIFICATION</scope>
</reference>
<feature type="domain" description="Glutamine amidotransferase type-2" evidence="7">
    <location>
        <begin position="2"/>
        <end position="327"/>
    </location>
</feature>
<evidence type="ECO:0000256" key="1">
    <source>
        <dbReference type="ARBA" id="ARBA00001031"/>
    </source>
</evidence>
<name>A0A915DG01_9BILA</name>
<dbReference type="GO" id="GO:0006002">
    <property type="term" value="P:fructose 6-phosphate metabolic process"/>
    <property type="evidence" value="ECO:0007669"/>
    <property type="project" value="TreeGrafter"/>
</dbReference>
<keyword evidence="5" id="KW-0808">Transferase</keyword>
<dbReference type="FunFam" id="3.60.20.10:FF:000052">
    <property type="entry name" value="Glutamine--fructose-6-phosphate aminotransferase [isomerizing] 2"/>
    <property type="match status" value="1"/>
</dbReference>
<dbReference type="InterPro" id="IPR029055">
    <property type="entry name" value="Ntn_hydrolases_N"/>
</dbReference>
<dbReference type="Gene3D" id="3.60.20.10">
    <property type="entry name" value="Glutamine Phosphoribosylpyrophosphate, subunit 1, domain 1"/>
    <property type="match status" value="1"/>
</dbReference>
<dbReference type="GO" id="GO:0006047">
    <property type="term" value="P:UDP-N-acetylglucosamine metabolic process"/>
    <property type="evidence" value="ECO:0007669"/>
    <property type="project" value="TreeGrafter"/>
</dbReference>
<keyword evidence="6" id="KW-0315">Glutamine amidotransferase</keyword>
<evidence type="ECO:0000256" key="2">
    <source>
        <dbReference type="ARBA" id="ARBA00004775"/>
    </source>
</evidence>
<evidence type="ECO:0000259" key="7">
    <source>
        <dbReference type="PROSITE" id="PS51278"/>
    </source>
</evidence>
<evidence type="ECO:0000256" key="5">
    <source>
        <dbReference type="ARBA" id="ARBA00022679"/>
    </source>
</evidence>
<dbReference type="PANTHER" id="PTHR10937:SF0">
    <property type="entry name" value="GLUTAMINE--FRUCTOSE-6-PHOSPHATE TRANSAMINASE (ISOMERIZING)"/>
    <property type="match status" value="1"/>
</dbReference>
<comment type="catalytic activity">
    <reaction evidence="1">
        <text>D-fructose 6-phosphate + L-glutamine = D-glucosamine 6-phosphate + L-glutamate</text>
        <dbReference type="Rhea" id="RHEA:13237"/>
        <dbReference type="ChEBI" id="CHEBI:29985"/>
        <dbReference type="ChEBI" id="CHEBI:58359"/>
        <dbReference type="ChEBI" id="CHEBI:58725"/>
        <dbReference type="ChEBI" id="CHEBI:61527"/>
        <dbReference type="EC" id="2.6.1.16"/>
    </reaction>
</comment>
<dbReference type="EC" id="2.6.1.16" evidence="3"/>
<dbReference type="InterPro" id="IPR047084">
    <property type="entry name" value="GFAT_N"/>
</dbReference>
<dbReference type="WBParaSite" id="jg18854">
    <property type="protein sequence ID" value="jg18854"/>
    <property type="gene ID" value="jg18854"/>
</dbReference>
<dbReference type="PROSITE" id="PS51278">
    <property type="entry name" value="GATASE_TYPE_2"/>
    <property type="match status" value="1"/>
</dbReference>
<dbReference type="SUPFAM" id="SSF56235">
    <property type="entry name" value="N-terminal nucleophile aminohydrolases (Ntn hydrolases)"/>
    <property type="match status" value="1"/>
</dbReference>
<comment type="pathway">
    <text evidence="2">Nucleotide-sugar biosynthesis; UDP-N-acetyl-alpha-D-glucosamine biosynthesis; alpha-D-glucosamine 6-phosphate from D-fructose 6-phosphate: step 1/1.</text>
</comment>
<dbReference type="Pfam" id="PF13522">
    <property type="entry name" value="GATase_6"/>
    <property type="match status" value="1"/>
</dbReference>
<proteinExistence type="predicted"/>
<protein>
    <recommendedName>
        <fullName evidence="3">glutamine--fructose-6-phosphate transaminase (isomerizing)</fullName>
        <ecNumber evidence="3">2.6.1.16</ecNumber>
    </recommendedName>
</protein>
<keyword evidence="4" id="KW-0032">Aminotransferase</keyword>
<organism evidence="8 9">
    <name type="scientific">Ditylenchus dipsaci</name>
    <dbReference type="NCBI Taxonomy" id="166011"/>
    <lineage>
        <taxon>Eukaryota</taxon>
        <taxon>Metazoa</taxon>
        <taxon>Ecdysozoa</taxon>
        <taxon>Nematoda</taxon>
        <taxon>Chromadorea</taxon>
        <taxon>Rhabditida</taxon>
        <taxon>Tylenchina</taxon>
        <taxon>Tylenchomorpha</taxon>
        <taxon>Sphaerularioidea</taxon>
        <taxon>Anguinidae</taxon>
        <taxon>Anguininae</taxon>
        <taxon>Ditylenchus</taxon>
    </lineage>
</organism>
<sequence length="350" mass="39740">MCGIFAYLNFFTPKKRSEVIEILLQGLRRMEYRGYDSAGMAIDSSNDCSTPHAKVGVFRKAGKVDKLDEYIHSCTEEIDMDISYNIHCGIAHTRWATHGSPNDINSHPQRSSKDNDFVVVHNGIITNYNDIKGYLVKKGCSFESETDTEVIAKLIQHIHDRYPKFSFRKLVETTIQQLEGAFALAFKSKRFPGQLVATRRGSPLLIGIKSESRLTTDHFPVFFSKDTGWLWQDEHKKRSNSNKDDARRLLSSTTDDGFLADKSSPGFDVFNPSQKGQRELTRSVVRPFDSKNWEVEYFVASDASAIVEHTRQVLYLEDDDVAFVEDGALSIHRIKRDGPDPRNKLGMCNS</sequence>
<evidence type="ECO:0000256" key="3">
    <source>
        <dbReference type="ARBA" id="ARBA00012916"/>
    </source>
</evidence>
<evidence type="ECO:0000313" key="8">
    <source>
        <dbReference type="Proteomes" id="UP000887574"/>
    </source>
</evidence>
<evidence type="ECO:0000256" key="4">
    <source>
        <dbReference type="ARBA" id="ARBA00022576"/>
    </source>
</evidence>
<evidence type="ECO:0000313" key="9">
    <source>
        <dbReference type="WBParaSite" id="jg18854"/>
    </source>
</evidence>
<dbReference type="GO" id="GO:0004360">
    <property type="term" value="F:glutamine-fructose-6-phosphate transaminase (isomerizing) activity"/>
    <property type="evidence" value="ECO:0007669"/>
    <property type="project" value="UniProtKB-EC"/>
</dbReference>
<keyword evidence="8" id="KW-1185">Reference proteome</keyword>
<evidence type="ECO:0000256" key="6">
    <source>
        <dbReference type="ARBA" id="ARBA00022962"/>
    </source>
</evidence>